<dbReference type="EMBL" id="CP141614">
    <property type="protein sequence ID" value="WRP13853.1"/>
    <property type="molecule type" value="Genomic_DNA"/>
</dbReference>
<keyword evidence="2" id="KW-1185">Reference proteome</keyword>
<evidence type="ECO:0008006" key="3">
    <source>
        <dbReference type="Google" id="ProtNLM"/>
    </source>
</evidence>
<evidence type="ECO:0000313" key="2">
    <source>
        <dbReference type="Proteomes" id="UP001333102"/>
    </source>
</evidence>
<proteinExistence type="predicted"/>
<dbReference type="Proteomes" id="UP001333102">
    <property type="component" value="Chromosome"/>
</dbReference>
<dbReference type="InterPro" id="IPR036388">
    <property type="entry name" value="WH-like_DNA-bd_sf"/>
</dbReference>
<protein>
    <recommendedName>
        <fullName evidence="3">Transcriptional regulator</fullName>
    </recommendedName>
</protein>
<gene>
    <name evidence="1" type="ORF">VLY81_10455</name>
</gene>
<dbReference type="InterPro" id="IPR036390">
    <property type="entry name" value="WH_DNA-bd_sf"/>
</dbReference>
<dbReference type="Gene3D" id="1.10.10.10">
    <property type="entry name" value="Winged helix-like DNA-binding domain superfamily/Winged helix DNA-binding domain"/>
    <property type="match status" value="1"/>
</dbReference>
<organism evidence="1 2">
    <name type="scientific">Geochorda subterranea</name>
    <dbReference type="NCBI Taxonomy" id="3109564"/>
    <lineage>
        <taxon>Bacteria</taxon>
        <taxon>Bacillati</taxon>
        <taxon>Bacillota</taxon>
        <taxon>Limnochordia</taxon>
        <taxon>Limnochordales</taxon>
        <taxon>Geochordaceae</taxon>
        <taxon>Geochorda</taxon>
    </lineage>
</organism>
<accession>A0ABZ1BMT1</accession>
<reference evidence="2" key="1">
    <citation type="submission" date="2023-12" db="EMBL/GenBank/DDBJ databases">
        <title>Novel isolates from deep terrestrial aquifers shed light on the physiology and ecology of the class Limnochordia.</title>
        <authorList>
            <person name="Karnachuk O.V."/>
            <person name="Lukina A.P."/>
            <person name="Avakyan M.R."/>
            <person name="Kadnikov V."/>
            <person name="Begmatov S."/>
            <person name="Beletsky A.V."/>
            <person name="Mardanov A.V."/>
            <person name="Ravin N.V."/>
        </authorList>
    </citation>
    <scope>NUCLEOTIDE SEQUENCE [LARGE SCALE GENOMIC DNA]</scope>
    <source>
        <strain evidence="2">LN</strain>
    </source>
</reference>
<evidence type="ECO:0000313" key="1">
    <source>
        <dbReference type="EMBL" id="WRP13853.1"/>
    </source>
</evidence>
<sequence>MSLQRLIVEYLRARQATYRQPVCSRELSGALGVCSSYVRTQARVLVARGQVAVRRGPGGGYYLPGRCGAAVAVDPCELDGVVSELAEIALELLRASRPRQAEPPVPSRTPLEDLADRLRTAVDTLQQLQGAGGRPVP</sequence>
<dbReference type="RefSeq" id="WP_324668110.1">
    <property type="nucleotide sequence ID" value="NZ_CP141614.1"/>
</dbReference>
<name>A0ABZ1BMT1_9FIRM</name>
<dbReference type="SUPFAM" id="SSF46785">
    <property type="entry name" value="Winged helix' DNA-binding domain"/>
    <property type="match status" value="1"/>
</dbReference>